<accession>A0A382DW84</accession>
<dbReference type="EMBL" id="UINC01041465">
    <property type="protein sequence ID" value="SVB42776.1"/>
    <property type="molecule type" value="Genomic_DNA"/>
</dbReference>
<name>A0A382DW84_9ZZZZ</name>
<evidence type="ECO:0000313" key="1">
    <source>
        <dbReference type="EMBL" id="SVB42776.1"/>
    </source>
</evidence>
<organism evidence="1">
    <name type="scientific">marine metagenome</name>
    <dbReference type="NCBI Taxonomy" id="408172"/>
    <lineage>
        <taxon>unclassified sequences</taxon>
        <taxon>metagenomes</taxon>
        <taxon>ecological metagenomes</taxon>
    </lineage>
</organism>
<dbReference type="AlphaFoldDB" id="A0A382DW84"/>
<sequence length="110" mass="13152">MSFFFVEPEVYKKYKDQVLELSQSIQVNYVEHLSPEKRKPGFSDKQIAEKLGLDERVVREIRCVGEREFYDVEEWEKATIFKEKQCRAFAERGVSSATRKYFDRQKEADE</sequence>
<proteinExistence type="predicted"/>
<gene>
    <name evidence="1" type="ORF">METZ01_LOCUS195630</name>
</gene>
<reference evidence="1" key="1">
    <citation type="submission" date="2018-05" db="EMBL/GenBank/DDBJ databases">
        <authorList>
            <person name="Lanie J.A."/>
            <person name="Ng W.-L."/>
            <person name="Kazmierczak K.M."/>
            <person name="Andrzejewski T.M."/>
            <person name="Davidsen T.M."/>
            <person name="Wayne K.J."/>
            <person name="Tettelin H."/>
            <person name="Glass J.I."/>
            <person name="Rusch D."/>
            <person name="Podicherti R."/>
            <person name="Tsui H.-C.T."/>
            <person name="Winkler M.E."/>
        </authorList>
    </citation>
    <scope>NUCLEOTIDE SEQUENCE</scope>
</reference>
<protein>
    <submittedName>
        <fullName evidence="1">Uncharacterized protein</fullName>
    </submittedName>
</protein>